<feature type="domain" description="Plastocyanin-like" evidence="6">
    <location>
        <begin position="152"/>
        <end position="223"/>
    </location>
</feature>
<evidence type="ECO:0000313" key="7">
    <source>
        <dbReference type="EMBL" id="SDR50332.1"/>
    </source>
</evidence>
<evidence type="ECO:0000313" key="8">
    <source>
        <dbReference type="Proteomes" id="UP000183487"/>
    </source>
</evidence>
<dbReference type="GO" id="GO:0005507">
    <property type="term" value="F:copper ion binding"/>
    <property type="evidence" value="ECO:0007669"/>
    <property type="project" value="InterPro"/>
</dbReference>
<feature type="domain" description="Plastocyanin-like" evidence="5">
    <location>
        <begin position="555"/>
        <end position="696"/>
    </location>
</feature>
<evidence type="ECO:0000256" key="2">
    <source>
        <dbReference type="ARBA" id="ARBA00022723"/>
    </source>
</evidence>
<dbReference type="Pfam" id="PF07731">
    <property type="entry name" value="Cu-oxidase_2"/>
    <property type="match status" value="1"/>
</dbReference>
<dbReference type="GO" id="GO:0016491">
    <property type="term" value="F:oxidoreductase activity"/>
    <property type="evidence" value="ECO:0007669"/>
    <property type="project" value="UniProtKB-KW"/>
</dbReference>
<accession>A0A1H1JK58</accession>
<dbReference type="CDD" id="cd13853">
    <property type="entry name" value="CuRO_1_Tth-MCO_like"/>
    <property type="match status" value="1"/>
</dbReference>
<sequence>MRFHLITLVAAAFVAVSIAPAHAQSTTTLRSFSDLSDTAAAVSDNSSTATTSGLASILARLQCLAGLNPLGNSASVTLTAKMGQYSIYNPDTNSFDNVLMRSYNGCPTGPTITIKPGATLNLTLNNNLPTTDPLDVCPGAPNDHTTPHCFNYTNIHTHGLHVSPSGTSDNVLLSVLPTKSQRYTYNIPANHPSGTFWYHAHLHGSTAIDVASGMAGVLIVRGSRAARAGVSDGTADIDTILHYKLFNLPLREHVMLFQQIEYGCFSSDTSDVPLADPTTFEWICPKGSSAGAIRGYTNQLSFVTDPRPGHAGQLNSTWEISGRYTQINGVVQPVFPNALSLVPAGDIRRLRMVHGGNRDTINVKIVRANLSALGLADSQSLSAAQVSTATTTAATKLANATSKATQATTLDALCSGETVNQLEFAEDGITMPAMVEKTVNSMNPGYRSDVLVAFPSPGLYCILDEAADSSATINFRPNAEKVKDRRLLSLARVGPGVNIPNTTVGSHSKYWQYIRDQLVAANPSLATPAKNDLASLTLTAFAPVAPVDGQIDKVVPAIFDINVFVNPAKFLINGLPYDPGVIAYTGTLGHIDEWDVQATPLATHVFHIHTNKFKIMDIKNAANVSIFDPVNGGCTAAEIATGDQEYCNLRGVVRDTLFIKAGYTLVMRTKYEDFTGEFVMHCHILDHEDRGMMENVSIVSPTTAMLQRIAKPVRLASDKAGEWYNRITGRTPDPTQLALTASMCSAKYFAEK</sequence>
<dbReference type="EMBL" id="FNKP01000003">
    <property type="protein sequence ID" value="SDR50332.1"/>
    <property type="molecule type" value="Genomic_DNA"/>
</dbReference>
<organism evidence="7 8">
    <name type="scientific">Paraburkholderia fungorum</name>
    <dbReference type="NCBI Taxonomy" id="134537"/>
    <lineage>
        <taxon>Bacteria</taxon>
        <taxon>Pseudomonadati</taxon>
        <taxon>Pseudomonadota</taxon>
        <taxon>Betaproteobacteria</taxon>
        <taxon>Burkholderiales</taxon>
        <taxon>Burkholderiaceae</taxon>
        <taxon>Paraburkholderia</taxon>
    </lineage>
</organism>
<feature type="chain" id="PRO_5010219918" evidence="4">
    <location>
        <begin position="24"/>
        <end position="752"/>
    </location>
</feature>
<keyword evidence="2" id="KW-0479">Metal-binding</keyword>
<dbReference type="PANTHER" id="PTHR11709:SF518">
    <property type="entry name" value="MULTICOPPER OXIDASE"/>
    <property type="match status" value="1"/>
</dbReference>
<evidence type="ECO:0000256" key="4">
    <source>
        <dbReference type="SAM" id="SignalP"/>
    </source>
</evidence>
<evidence type="ECO:0000259" key="5">
    <source>
        <dbReference type="Pfam" id="PF07731"/>
    </source>
</evidence>
<dbReference type="InterPro" id="IPR002355">
    <property type="entry name" value="Cu_oxidase_Cu_BS"/>
</dbReference>
<dbReference type="Gene3D" id="2.60.40.420">
    <property type="entry name" value="Cupredoxins - blue copper proteins"/>
    <property type="match status" value="3"/>
</dbReference>
<reference evidence="8" key="1">
    <citation type="submission" date="2016-10" db="EMBL/GenBank/DDBJ databases">
        <authorList>
            <person name="Varghese N."/>
        </authorList>
    </citation>
    <scope>NUCLEOTIDE SEQUENCE [LARGE SCALE GENOMIC DNA]</scope>
    <source>
        <strain evidence="8">GAS106B</strain>
    </source>
</reference>
<keyword evidence="4" id="KW-0732">Signal</keyword>
<comment type="subcellular location">
    <subcellularLocation>
        <location evidence="1">Periplasm</location>
    </subcellularLocation>
</comment>
<dbReference type="PROSITE" id="PS00080">
    <property type="entry name" value="MULTICOPPER_OXIDASE2"/>
    <property type="match status" value="1"/>
</dbReference>
<dbReference type="InterPro" id="IPR045087">
    <property type="entry name" value="Cu-oxidase_fam"/>
</dbReference>
<protein>
    <submittedName>
        <fullName evidence="7">L-ascorbate oxidase</fullName>
    </submittedName>
</protein>
<dbReference type="InterPro" id="IPR011706">
    <property type="entry name" value="Cu-oxidase_C"/>
</dbReference>
<dbReference type="AlphaFoldDB" id="A0A1H1JK58"/>
<feature type="signal peptide" evidence="4">
    <location>
        <begin position="1"/>
        <end position="23"/>
    </location>
</feature>
<dbReference type="Proteomes" id="UP000183487">
    <property type="component" value="Unassembled WGS sequence"/>
</dbReference>
<proteinExistence type="predicted"/>
<keyword evidence="3" id="KW-0560">Oxidoreductase</keyword>
<dbReference type="RefSeq" id="WP_074771851.1">
    <property type="nucleotide sequence ID" value="NZ_FNKP01000003.1"/>
</dbReference>
<dbReference type="CDD" id="cd13900">
    <property type="entry name" value="CuRO_3_Tth-MCO_like"/>
    <property type="match status" value="1"/>
</dbReference>
<keyword evidence="8" id="KW-1185">Reference proteome</keyword>
<name>A0A1H1JK58_9BURK</name>
<evidence type="ECO:0000256" key="3">
    <source>
        <dbReference type="ARBA" id="ARBA00023002"/>
    </source>
</evidence>
<dbReference type="GO" id="GO:0042597">
    <property type="term" value="C:periplasmic space"/>
    <property type="evidence" value="ECO:0007669"/>
    <property type="project" value="UniProtKB-SubCell"/>
</dbReference>
<gene>
    <name evidence="7" type="ORF">SAMN05443245_6639</name>
</gene>
<dbReference type="SUPFAM" id="SSF49503">
    <property type="entry name" value="Cupredoxins"/>
    <property type="match status" value="3"/>
</dbReference>
<dbReference type="PANTHER" id="PTHR11709">
    <property type="entry name" value="MULTI-COPPER OXIDASE"/>
    <property type="match status" value="1"/>
</dbReference>
<evidence type="ECO:0000256" key="1">
    <source>
        <dbReference type="ARBA" id="ARBA00004418"/>
    </source>
</evidence>
<dbReference type="Pfam" id="PF07732">
    <property type="entry name" value="Cu-oxidase_3"/>
    <property type="match status" value="1"/>
</dbReference>
<dbReference type="InterPro" id="IPR008972">
    <property type="entry name" value="Cupredoxin"/>
</dbReference>
<dbReference type="InterPro" id="IPR011707">
    <property type="entry name" value="Cu-oxidase-like_N"/>
</dbReference>
<evidence type="ECO:0000259" key="6">
    <source>
        <dbReference type="Pfam" id="PF07732"/>
    </source>
</evidence>